<dbReference type="InterPro" id="IPR012910">
    <property type="entry name" value="Plug_dom"/>
</dbReference>
<gene>
    <name evidence="10" type="ORF">K4G66_19220</name>
</gene>
<dbReference type="GO" id="GO:0009279">
    <property type="term" value="C:cell outer membrane"/>
    <property type="evidence" value="ECO:0007669"/>
    <property type="project" value="UniProtKB-SubCell"/>
</dbReference>
<evidence type="ECO:0000256" key="2">
    <source>
        <dbReference type="ARBA" id="ARBA00022448"/>
    </source>
</evidence>
<keyword evidence="5 7" id="KW-0472">Membrane</keyword>
<evidence type="ECO:0000256" key="5">
    <source>
        <dbReference type="ARBA" id="ARBA00023136"/>
    </source>
</evidence>
<dbReference type="InterPro" id="IPR036942">
    <property type="entry name" value="Beta-barrel_TonB_sf"/>
</dbReference>
<evidence type="ECO:0000256" key="7">
    <source>
        <dbReference type="PROSITE-ProRule" id="PRU01360"/>
    </source>
</evidence>
<feature type="domain" description="TonB-dependent receptor plug" evidence="9">
    <location>
        <begin position="123"/>
        <end position="227"/>
    </location>
</feature>
<protein>
    <submittedName>
        <fullName evidence="10">SusC/RagA family TonB-linked outer membrane protein</fullName>
    </submittedName>
</protein>
<dbReference type="NCBIfam" id="TIGR04057">
    <property type="entry name" value="SusC_RagA_signa"/>
    <property type="match status" value="1"/>
</dbReference>
<feature type="signal peptide" evidence="8">
    <location>
        <begin position="1"/>
        <end position="26"/>
    </location>
</feature>
<dbReference type="FunFam" id="2.170.130.10:FF:000003">
    <property type="entry name" value="SusC/RagA family TonB-linked outer membrane protein"/>
    <property type="match status" value="1"/>
</dbReference>
<proteinExistence type="inferred from homology"/>
<comment type="similarity">
    <text evidence="7">Belongs to the TonB-dependent receptor family.</text>
</comment>
<sequence>MRTNTYLKLILFCWIVSLLPSIPAMAQQEITVSGNVTSEEDGVGVPGVNIIVKGSSQGTVTDVEGNYSIAVPQDAILVFSSIGFEPQEAPVSGQSQLNVVLSSDVTSLDEVVVVGYGEQSRATLTSSVSKISTDELENVPSINPIQALKGKAAGLDIRVTSGMPGDGANVIIRGGTSTSPNNDGPLVIVDGVYRTLNDVNPADIESIQVLKDAASTAIYGAQGANGIILITTKSGGKNQKGQITVDYSRQIEQQTRRYPFSSARDYIWASRVAADAELDYNTKNRLTGGAYPYSTGAIEGSLHGPGYGNSVSTTEFTDDLVTAEGQDYVNNLLNNQGYETMTDPVTGREIIFKDNHYQDVMFQTGIMDNVNVGFTKGGEQYSLYTNLGYADAKGTVQGTYYKRMSYILNGNFWPSDNVRITAGLNYQYTKDAGPKSYQETINRSSRLPHTTRMYYDDGLPAIGESAGSPRNILHELYYEDFSTERSRTTMRLGMEWEILDGLSFKPSASIYEVNTNSNGFEKYHEYDKRRQMYADHQLGKQYMLDGVLTYDKSFGWHNLSLLAGTNFTFNREFILQGDGMNAPTDYIPTLNASATENERVTSEITRDALLSYFSRVTYNYDARYLFSGSLRYDGSSRFAENKKWGLFPAFSLGWNVHKEGFWNSSVANQLKVRASWGQAGNNNLSISDTQGAYTIGYNYGEQPGLLNTTLANRNLLWETTSSFDFGVDMGFFDNRFTLLADVYDKVTDDRLVSIPLASQTGFTSIVANYGKLRNRGVEVELGANVLNKGAFQWDMSFNFSFNRLKVLELPDNENDKNRINGGLVYDPAQGDYVMVGGLAEGERIGGVWAYNMLGVYATDEEAANAPYDTKVSGAWLNLPEDQQQKVGGDAIWDDRDGNGTIDDRDLVFMGYVSPDKFGGMVNTFTWKGITARFVVDYSLGHVINNSWRARANGNARNRVMTLTDVTSGDMWWEQGDQAKYPRYNAASDWDNGKRNHVRQVDSYNGVGLDDGYNTDNSLYYSKGDFLAFREVSVLYRLPAQLLERWGLNQITFNAGVYNLGYITAFDGLTPEHYNGYEEGDYPRPLQIQLGCNVSF</sequence>
<dbReference type="Gene3D" id="2.170.130.10">
    <property type="entry name" value="TonB-dependent receptor, plug domain"/>
    <property type="match status" value="1"/>
</dbReference>
<feature type="chain" id="PRO_5041434403" evidence="8">
    <location>
        <begin position="27"/>
        <end position="1095"/>
    </location>
</feature>
<comment type="subcellular location">
    <subcellularLocation>
        <location evidence="1 7">Cell outer membrane</location>
        <topology evidence="1 7">Multi-pass membrane protein</topology>
    </subcellularLocation>
</comment>
<dbReference type="SUPFAM" id="SSF56935">
    <property type="entry name" value="Porins"/>
    <property type="match status" value="1"/>
</dbReference>
<evidence type="ECO:0000256" key="4">
    <source>
        <dbReference type="ARBA" id="ARBA00022692"/>
    </source>
</evidence>
<dbReference type="InterPro" id="IPR037066">
    <property type="entry name" value="Plug_dom_sf"/>
</dbReference>
<reference evidence="10" key="2">
    <citation type="journal article" date="2024" name="Antonie Van Leeuwenhoek">
        <title>Roseihalotalea indica gen. nov., sp. nov., a halophilic Bacteroidetes from mesopelagic Southwest Indian Ocean with higher carbohydrate metabolic potential.</title>
        <authorList>
            <person name="Chen B."/>
            <person name="Zhang M."/>
            <person name="Lin D."/>
            <person name="Ye J."/>
            <person name="Tang K."/>
        </authorList>
    </citation>
    <scope>NUCLEOTIDE SEQUENCE</scope>
    <source>
        <strain evidence="10">TK19036</strain>
    </source>
</reference>
<dbReference type="Pfam" id="PF07715">
    <property type="entry name" value="Plug"/>
    <property type="match status" value="1"/>
</dbReference>
<organism evidence="10">
    <name type="scientific">Roseihalotalea indica</name>
    <dbReference type="NCBI Taxonomy" id="2867963"/>
    <lineage>
        <taxon>Bacteria</taxon>
        <taxon>Pseudomonadati</taxon>
        <taxon>Bacteroidota</taxon>
        <taxon>Cytophagia</taxon>
        <taxon>Cytophagales</taxon>
        <taxon>Catalimonadaceae</taxon>
        <taxon>Roseihalotalea</taxon>
    </lineage>
</organism>
<dbReference type="InterPro" id="IPR039426">
    <property type="entry name" value="TonB-dep_rcpt-like"/>
</dbReference>
<dbReference type="AlphaFoldDB" id="A0AA49JBE0"/>
<name>A0AA49JBE0_9BACT</name>
<dbReference type="InterPro" id="IPR008969">
    <property type="entry name" value="CarboxyPept-like_regulatory"/>
</dbReference>
<accession>A0AA49JBE0</accession>
<evidence type="ECO:0000256" key="8">
    <source>
        <dbReference type="SAM" id="SignalP"/>
    </source>
</evidence>
<dbReference type="PROSITE" id="PS52016">
    <property type="entry name" value="TONB_DEPENDENT_REC_3"/>
    <property type="match status" value="1"/>
</dbReference>
<dbReference type="InterPro" id="IPR023996">
    <property type="entry name" value="TonB-dep_OMP_SusC/RagA"/>
</dbReference>
<evidence type="ECO:0000256" key="1">
    <source>
        <dbReference type="ARBA" id="ARBA00004571"/>
    </source>
</evidence>
<dbReference type="EMBL" id="CP120682">
    <property type="protein sequence ID" value="WKN34508.1"/>
    <property type="molecule type" value="Genomic_DNA"/>
</dbReference>
<dbReference type="InterPro" id="IPR023997">
    <property type="entry name" value="TonB-dep_OMP_SusC/RagA_CS"/>
</dbReference>
<evidence type="ECO:0000256" key="6">
    <source>
        <dbReference type="ARBA" id="ARBA00023237"/>
    </source>
</evidence>
<evidence type="ECO:0000313" key="10">
    <source>
        <dbReference type="EMBL" id="WKN34508.1"/>
    </source>
</evidence>
<evidence type="ECO:0000256" key="3">
    <source>
        <dbReference type="ARBA" id="ARBA00022452"/>
    </source>
</evidence>
<dbReference type="Pfam" id="PF13715">
    <property type="entry name" value="CarbopepD_reg_2"/>
    <property type="match status" value="1"/>
</dbReference>
<dbReference type="SUPFAM" id="SSF49464">
    <property type="entry name" value="Carboxypeptidase regulatory domain-like"/>
    <property type="match status" value="1"/>
</dbReference>
<evidence type="ECO:0000259" key="9">
    <source>
        <dbReference type="Pfam" id="PF07715"/>
    </source>
</evidence>
<keyword evidence="8" id="KW-0732">Signal</keyword>
<keyword evidence="4 7" id="KW-0812">Transmembrane</keyword>
<reference evidence="10" key="1">
    <citation type="journal article" date="2023" name="Comput. Struct. Biotechnol. J.">
        <title>Discovery of a novel marine Bacteroidetes with a rich repertoire of carbohydrate-active enzymes.</title>
        <authorList>
            <person name="Chen B."/>
            <person name="Liu G."/>
            <person name="Chen Q."/>
            <person name="Wang H."/>
            <person name="Liu L."/>
            <person name="Tang K."/>
        </authorList>
    </citation>
    <scope>NUCLEOTIDE SEQUENCE</scope>
    <source>
        <strain evidence="10">TK19036</strain>
    </source>
</reference>
<keyword evidence="6 7" id="KW-0998">Cell outer membrane</keyword>
<dbReference type="InterPro" id="IPR018247">
    <property type="entry name" value="EF_Hand_1_Ca_BS"/>
</dbReference>
<dbReference type="NCBIfam" id="TIGR04056">
    <property type="entry name" value="OMP_RagA_SusC"/>
    <property type="match status" value="1"/>
</dbReference>
<dbReference type="PROSITE" id="PS00018">
    <property type="entry name" value="EF_HAND_1"/>
    <property type="match status" value="1"/>
</dbReference>
<dbReference type="Gene3D" id="2.40.170.20">
    <property type="entry name" value="TonB-dependent receptor, beta-barrel domain"/>
    <property type="match status" value="1"/>
</dbReference>
<keyword evidence="2 7" id="KW-0813">Transport</keyword>
<keyword evidence="3 7" id="KW-1134">Transmembrane beta strand</keyword>
<dbReference type="Gene3D" id="2.60.40.1120">
    <property type="entry name" value="Carboxypeptidase-like, regulatory domain"/>
    <property type="match status" value="1"/>
</dbReference>